<evidence type="ECO:0000313" key="2">
    <source>
        <dbReference type="EMBL" id="GAT91015.1"/>
    </source>
</evidence>
<dbReference type="OrthoDB" id="9773856at2"/>
<dbReference type="KEGG" id="lku:APS55_04465"/>
<accession>A0A087EQQ0</accession>
<sequence length="60" mass="7086">MNRKLNKIAEEIVTYQKNNDMPDTLLAYNLHFSVEELHDIKSMRRSPNQDEVDIIKQKLG</sequence>
<reference evidence="5" key="2">
    <citation type="submission" date="2015-10" db="EMBL/GenBank/DDBJ databases">
        <title>Bioinformatic analysis of the first complete genome sequence of Lactobacillus kunkeei strain MP2, an Apis mellifera gut isolate.</title>
        <authorList>
            <person name="Asenjo F."/>
            <person name="Olmos A."/>
            <person name="Henriquez-Piskulich P."/>
            <person name="Aldea P."/>
            <person name="Ugalde J.A."/>
            <person name="Trombert A.N."/>
        </authorList>
    </citation>
    <scope>NUCLEOTIDE SEQUENCE [LARGE SCALE GENOMIC DNA]</scope>
    <source>
        <strain evidence="5">MP2</strain>
    </source>
</reference>
<proteinExistence type="predicted"/>
<dbReference type="Proteomes" id="UP000037749">
    <property type="component" value="Unassembled WGS sequence"/>
</dbReference>
<dbReference type="InterPro" id="IPR059218">
    <property type="entry name" value="LBP_cg2779-like"/>
</dbReference>
<dbReference type="STRING" id="148814.APS55_04465"/>
<evidence type="ECO:0000313" key="6">
    <source>
        <dbReference type="Proteomes" id="UP000186588"/>
    </source>
</evidence>
<organism evidence="3 4">
    <name type="scientific">Apilactobacillus kunkeei</name>
    <dbReference type="NCBI Taxonomy" id="148814"/>
    <lineage>
        <taxon>Bacteria</taxon>
        <taxon>Bacillati</taxon>
        <taxon>Bacillota</taxon>
        <taxon>Bacilli</taxon>
        <taxon>Lactobacillales</taxon>
        <taxon>Lactobacillaceae</taxon>
        <taxon>Apilactobacillus</taxon>
    </lineage>
</organism>
<dbReference type="NCBIfam" id="NF040507">
    <property type="entry name" value="LBP_cg2779_fam"/>
    <property type="match status" value="1"/>
</dbReference>
<evidence type="ECO:0000313" key="3">
    <source>
        <dbReference type="EMBL" id="KOY78804.1"/>
    </source>
</evidence>
<dbReference type="RefSeq" id="WP_034530908.1">
    <property type="nucleotide sequence ID" value="NZ_BAABVW010000030.1"/>
</dbReference>
<dbReference type="Proteomes" id="UP000186588">
    <property type="component" value="Unassembled WGS sequence"/>
</dbReference>
<reference evidence="1 5" key="3">
    <citation type="journal article" date="2016" name="PeerJ">
        <title>Genome sequencing and analysis of the first complete genome of Lactobacillus kunkeei strain MP2, an Apis mellifera gut isolate.</title>
        <authorList>
            <person name="Asenjo F."/>
            <person name="Olmos A."/>
            <person name="Henriquez-Piskulich P."/>
            <person name="Polanco V."/>
            <person name="Aldea P."/>
            <person name="Ugalde J.A."/>
            <person name="Trombert A.N."/>
        </authorList>
    </citation>
    <scope>NUCLEOTIDE SEQUENCE [LARGE SCALE GENOMIC DNA]</scope>
    <source>
        <strain evidence="1 5">MP2</strain>
    </source>
</reference>
<name>A0A087EQQ0_9LACO</name>
<gene>
    <name evidence="1" type="ORF">APS55_04465</name>
    <name evidence="2" type="ORF">FF306_01135</name>
    <name evidence="3" type="ORF">RZ72_03410</name>
</gene>
<evidence type="ECO:0000313" key="4">
    <source>
        <dbReference type="Proteomes" id="UP000037749"/>
    </source>
</evidence>
<evidence type="ECO:0000313" key="5">
    <source>
        <dbReference type="Proteomes" id="UP000067203"/>
    </source>
</evidence>
<reference evidence="2 6" key="4">
    <citation type="journal article" date="2016" name="Syst. Appl. Microbiol.">
        <title>Genomic characterization of a fructophilic bee symbiont Lactobacillus kunkeei reveals its niche-specific adaptation.</title>
        <authorList>
            <person name="Maeno S."/>
            <person name="Tanizawa Y."/>
            <person name="Kanesaki Y."/>
            <person name="Kubota E."/>
            <person name="Kumar H."/>
            <person name="Dicks L."/>
            <person name="Salminen S."/>
            <person name="Nakagawa J."/>
            <person name="Arita M."/>
            <person name="Endo A."/>
        </authorList>
    </citation>
    <scope>NUCLEOTIDE SEQUENCE [LARGE SCALE GENOMIC DNA]</scope>
    <source>
        <strain evidence="2 6">FF30-6</strain>
    </source>
</reference>
<dbReference type="AlphaFoldDB" id="A0A087EQQ0"/>
<dbReference type="EMBL" id="JXCZ01000034">
    <property type="protein sequence ID" value="KOY78804.1"/>
    <property type="molecule type" value="Genomic_DNA"/>
</dbReference>
<dbReference type="PATRIC" id="fig|148814.11.peg.1031"/>
<reference evidence="3 4" key="1">
    <citation type="journal article" date="2015" name="Genome Biol. Evol.">
        <title>Functionally Structured Genomes in Lactobacillus kunkeei Colonizing the Honey Crop and Food Products of Honeybees and Stingless Bees.</title>
        <authorList>
            <person name="Tamarit D."/>
            <person name="Ellegaard K.M."/>
            <person name="Wikander J."/>
            <person name="Olofsson T."/>
            <person name="Vasquez A."/>
            <person name="Andersson S.G."/>
        </authorList>
    </citation>
    <scope>NUCLEOTIDE SEQUENCE [LARGE SCALE GENOMIC DNA]</scope>
    <source>
        <strain evidence="3 4">LAla</strain>
    </source>
</reference>
<dbReference type="Proteomes" id="UP000067203">
    <property type="component" value="Chromosome"/>
</dbReference>
<evidence type="ECO:0000313" key="1">
    <source>
        <dbReference type="EMBL" id="ALJ31526.1"/>
    </source>
</evidence>
<dbReference type="EMBL" id="BDDX01000013">
    <property type="protein sequence ID" value="GAT91015.1"/>
    <property type="molecule type" value="Genomic_DNA"/>
</dbReference>
<protein>
    <submittedName>
        <fullName evidence="3">Uncharacterized protein</fullName>
    </submittedName>
</protein>
<dbReference type="EMBL" id="CP012920">
    <property type="protein sequence ID" value="ALJ31526.1"/>
    <property type="molecule type" value="Genomic_DNA"/>
</dbReference>